<dbReference type="SMART" id="SM00507">
    <property type="entry name" value="HNHc"/>
    <property type="match status" value="1"/>
</dbReference>
<evidence type="ECO:0000256" key="1">
    <source>
        <dbReference type="SAM" id="MobiDB-lite"/>
    </source>
</evidence>
<dbReference type="PATRIC" id="fig|136857.5.peg.1475"/>
<keyword evidence="3" id="KW-0540">Nuclease</keyword>
<dbReference type="GO" id="GO:0003676">
    <property type="term" value="F:nucleic acid binding"/>
    <property type="evidence" value="ECO:0007669"/>
    <property type="project" value="InterPro"/>
</dbReference>
<reference evidence="3 4" key="1">
    <citation type="journal article" date="2015" name="Genome Announc.">
        <title>Complete Genome Sequence of the Type Strain Corynebacterium testudinoris DSM 44614, Recovered from Necrotic Lesions in the Mouth of a Tortoise.</title>
        <authorList>
            <person name="Ruckert C."/>
            <person name="Kriete M."/>
            <person name="Jaenicke S."/>
            <person name="Winkler A."/>
            <person name="Tauch A."/>
        </authorList>
    </citation>
    <scope>NUCLEOTIDE SEQUENCE [LARGE SCALE GENOMIC DNA]</scope>
    <source>
        <strain evidence="3 4">DSM 44614</strain>
    </source>
</reference>
<dbReference type="GO" id="GO:0008270">
    <property type="term" value="F:zinc ion binding"/>
    <property type="evidence" value="ECO:0007669"/>
    <property type="project" value="InterPro"/>
</dbReference>
<dbReference type="RefSeq" id="WP_047253190.1">
    <property type="nucleotide sequence ID" value="NZ_CP011545.1"/>
</dbReference>
<sequence>MDLHQSLFEFERHRMLDPINYFAVSSIHDPISILGTRMRREDYFLWQSALPSNDEDIEIVLARLRKLLGRGDQYLMSAINAHYRLRELPQLHDLQQCWFHLDLERLKAIDSVLCKADISIDEHLGFIDSALTEFLMTSRPNQILPSAGKIKNRLNAIITMLDESISENDPAPAPSDSFGVGYYEDRGVIRADLDAVSAHEIELRVRKHALAHGISQAEALVALLKGEGTTNVTINLFKASDIRKAPGWLSGIGYLSATATKQLLDRGTKEVDIDSLRDKVSSAYTTPPDIRSMVVGLEGTCAMGGCGAPAHSAQMDHRINFADGGPTTAANLAPLCVKHHTMKTDRRMTYVMDSHTRHKFFLFEDGTWAEAEANGPLADSERRWMQTVSQRIEKRRARIRAQSQAERADEVERAGPPPKPEPPPI</sequence>
<organism evidence="3 4">
    <name type="scientific">Corynebacterium testudinoris</name>
    <dbReference type="NCBI Taxonomy" id="136857"/>
    <lineage>
        <taxon>Bacteria</taxon>
        <taxon>Bacillati</taxon>
        <taxon>Actinomycetota</taxon>
        <taxon>Actinomycetes</taxon>
        <taxon>Mycobacteriales</taxon>
        <taxon>Corynebacteriaceae</taxon>
        <taxon>Corynebacterium</taxon>
    </lineage>
</organism>
<feature type="domain" description="HNH nuclease" evidence="2">
    <location>
        <begin position="289"/>
        <end position="341"/>
    </location>
</feature>
<keyword evidence="3" id="KW-0378">Hydrolase</keyword>
<dbReference type="OrthoDB" id="4413566at2"/>
<dbReference type="Pfam" id="PF01844">
    <property type="entry name" value="HNH"/>
    <property type="match status" value="1"/>
</dbReference>
<dbReference type="KEGG" id="cted:CTEST_07395"/>
<protein>
    <submittedName>
        <fullName evidence="3">HNH endonuclease</fullName>
    </submittedName>
</protein>
<keyword evidence="4" id="KW-1185">Reference proteome</keyword>
<evidence type="ECO:0000313" key="3">
    <source>
        <dbReference type="EMBL" id="AKK08916.1"/>
    </source>
</evidence>
<dbReference type="EMBL" id="CP011545">
    <property type="protein sequence ID" value="AKK08916.1"/>
    <property type="molecule type" value="Genomic_DNA"/>
</dbReference>
<dbReference type="AlphaFoldDB" id="A0A0G3H685"/>
<evidence type="ECO:0000259" key="2">
    <source>
        <dbReference type="SMART" id="SM00507"/>
    </source>
</evidence>
<dbReference type="InterPro" id="IPR003615">
    <property type="entry name" value="HNH_nuc"/>
</dbReference>
<dbReference type="CDD" id="cd00085">
    <property type="entry name" value="HNHc"/>
    <property type="match status" value="1"/>
</dbReference>
<feature type="compositionally biased region" description="Pro residues" evidence="1">
    <location>
        <begin position="415"/>
        <end position="425"/>
    </location>
</feature>
<dbReference type="GO" id="GO:0004519">
    <property type="term" value="F:endonuclease activity"/>
    <property type="evidence" value="ECO:0007669"/>
    <property type="project" value="UniProtKB-KW"/>
</dbReference>
<name>A0A0G3H685_9CORY</name>
<evidence type="ECO:0000313" key="4">
    <source>
        <dbReference type="Proteomes" id="UP000035540"/>
    </source>
</evidence>
<keyword evidence="3" id="KW-0255">Endonuclease</keyword>
<dbReference type="Proteomes" id="UP000035540">
    <property type="component" value="Chromosome"/>
</dbReference>
<accession>A0A0G3H685</accession>
<dbReference type="STRING" id="136857.CTEST_07395"/>
<dbReference type="InterPro" id="IPR002711">
    <property type="entry name" value="HNH"/>
</dbReference>
<feature type="region of interest" description="Disordered" evidence="1">
    <location>
        <begin position="394"/>
        <end position="425"/>
    </location>
</feature>
<dbReference type="Gene3D" id="1.10.30.50">
    <property type="match status" value="1"/>
</dbReference>
<proteinExistence type="predicted"/>
<reference evidence="4" key="2">
    <citation type="submission" date="2015-05" db="EMBL/GenBank/DDBJ databases">
        <title>Complete genome sequence of Corynebacterium testudinoris DSM 44614, recovered from necrotic lesions in the mouth of a tortoise.</title>
        <authorList>
            <person name="Ruckert C."/>
            <person name="Albersmeier A."/>
            <person name="Winkler A."/>
            <person name="Tauch A."/>
        </authorList>
    </citation>
    <scope>NUCLEOTIDE SEQUENCE [LARGE SCALE GENOMIC DNA]</scope>
    <source>
        <strain evidence="4">DSM 44614</strain>
    </source>
</reference>
<gene>
    <name evidence="3" type="ORF">CTEST_07395</name>
</gene>